<evidence type="ECO:0008006" key="3">
    <source>
        <dbReference type="Google" id="ProtNLM"/>
    </source>
</evidence>
<dbReference type="Pfam" id="PF13328">
    <property type="entry name" value="HD_4"/>
    <property type="match status" value="1"/>
</dbReference>
<dbReference type="PANTHER" id="PTHR46246:SF1">
    <property type="entry name" value="GUANOSINE-3',5'-BIS(DIPHOSPHATE) 3'-PYROPHOSPHOHYDROLASE MESH1"/>
    <property type="match status" value="1"/>
</dbReference>
<evidence type="ECO:0000313" key="2">
    <source>
        <dbReference type="Proteomes" id="UP000178911"/>
    </source>
</evidence>
<dbReference type="AlphaFoldDB" id="A0A1F8GFU3"/>
<dbReference type="EMBL" id="MGKJ01000013">
    <property type="protein sequence ID" value="OGN24257.1"/>
    <property type="molecule type" value="Genomic_DNA"/>
</dbReference>
<dbReference type="GO" id="GO:0008893">
    <property type="term" value="F:guanosine-3',5'-bis(diphosphate) 3'-diphosphatase activity"/>
    <property type="evidence" value="ECO:0007669"/>
    <property type="project" value="TreeGrafter"/>
</dbReference>
<proteinExistence type="predicted"/>
<dbReference type="STRING" id="1802695.A3A13_03705"/>
<dbReference type="Proteomes" id="UP000178911">
    <property type="component" value="Unassembled WGS sequence"/>
</dbReference>
<name>A0A1F8GFU3_9BACT</name>
<protein>
    <recommendedName>
        <fullName evidence="3">HD/PDEase domain-containing protein</fullName>
    </recommendedName>
</protein>
<dbReference type="PANTHER" id="PTHR46246">
    <property type="entry name" value="GUANOSINE-3',5'-BIS(DIPHOSPHATE) 3'-PYROPHOSPHOHYDROLASE MESH1"/>
    <property type="match status" value="1"/>
</dbReference>
<evidence type="ECO:0000313" key="1">
    <source>
        <dbReference type="EMBL" id="OGN24257.1"/>
    </source>
</evidence>
<sequence length="203" mass="22341">MLLVCLLSLSSTVGARKVSELVERAKAFALEAHKGQKRLNREETPLATHLEEVVSLVEWSGGNETEIAAAWLHDVVEDTPVTLAEVAANFGNEVASIVDGLTDPPEFKNLHTLERKIAQAARIYTEIDSVKRVKLADQISNVRSVVVDPPIRWDAQKCLDYVRGAEMIAWECKDASGCLYGKFLNAYNDAIKIYGDGFRPTAG</sequence>
<gene>
    <name evidence="1" type="ORF">A3A13_03705</name>
</gene>
<reference evidence="1 2" key="1">
    <citation type="journal article" date="2016" name="Nat. Commun.">
        <title>Thousands of microbial genomes shed light on interconnected biogeochemical processes in an aquifer system.</title>
        <authorList>
            <person name="Anantharaman K."/>
            <person name="Brown C.T."/>
            <person name="Hug L.A."/>
            <person name="Sharon I."/>
            <person name="Castelle C.J."/>
            <person name="Probst A.J."/>
            <person name="Thomas B.C."/>
            <person name="Singh A."/>
            <person name="Wilkins M.J."/>
            <person name="Karaoz U."/>
            <person name="Brodie E.L."/>
            <person name="Williams K.H."/>
            <person name="Hubbard S.S."/>
            <person name="Banfield J.F."/>
        </authorList>
    </citation>
    <scope>NUCLEOTIDE SEQUENCE [LARGE SCALE GENOMIC DNA]</scope>
</reference>
<organism evidence="1 2">
    <name type="scientific">Candidatus Yanofskybacteria bacterium RIFCSPLOWO2_01_FULL_43_22</name>
    <dbReference type="NCBI Taxonomy" id="1802695"/>
    <lineage>
        <taxon>Bacteria</taxon>
        <taxon>Candidatus Yanofskyibacteriota</taxon>
    </lineage>
</organism>
<dbReference type="SUPFAM" id="SSF109604">
    <property type="entry name" value="HD-domain/PDEase-like"/>
    <property type="match status" value="1"/>
</dbReference>
<dbReference type="Gene3D" id="1.10.3210.10">
    <property type="entry name" value="Hypothetical protein af1432"/>
    <property type="match status" value="1"/>
</dbReference>
<comment type="caution">
    <text evidence="1">The sequence shown here is derived from an EMBL/GenBank/DDBJ whole genome shotgun (WGS) entry which is preliminary data.</text>
</comment>
<dbReference type="InterPro" id="IPR052194">
    <property type="entry name" value="MESH1"/>
</dbReference>
<accession>A0A1F8GFU3</accession>